<accession>A0A917W155</accession>
<sequence length="389" mass="43621">MTESLSAVAARHIDACLPNDRPFTSRQARQVGVDSNVLARLVRQGQLRRVLHGVYVDTSLPETILVRAEALALAVPESAVVTDTTAAWLYGVDLLPRGSHHDPTPQVHYFRPPDQTRVRRPGVQGGRRSFEEADLRRLGRMVATTPLRTACDLGRSLPRERALGALDALLHLGEFTAAELAGQLDRFTGRRGVVQLRDLVPLADGRAESVRESELRLLWIDAGLPKPELQIPVAALPGREPFRLDLGDSQVKYAAEFDGEDWHSSPGQVARDEWRRDLIRRDGWTIDVFRGEDLHGWRTIDRLRDGHRRAAERTLDRAAGAVSDTERATRAFGRPHHQEDFLAFEDSLWSAPESPDDPRVRDVDEYGAGPDDWTAPDDIIESLTTRREY</sequence>
<dbReference type="EMBL" id="BMMZ01000001">
    <property type="protein sequence ID" value="GGL49504.1"/>
    <property type="molecule type" value="Genomic_DNA"/>
</dbReference>
<dbReference type="AlphaFoldDB" id="A0A917W155"/>
<comment type="caution">
    <text evidence="3">The sequence shown here is derived from an EMBL/GenBank/DDBJ whole genome shotgun (WGS) entry which is preliminary data.</text>
</comment>
<feature type="domain" description="AbiEi antitoxin N-terminal" evidence="2">
    <location>
        <begin position="22"/>
        <end position="56"/>
    </location>
</feature>
<dbReference type="Gene3D" id="3.40.960.10">
    <property type="entry name" value="VSR Endonuclease"/>
    <property type="match status" value="1"/>
</dbReference>
<proteinExistence type="predicted"/>
<evidence type="ECO:0000259" key="2">
    <source>
        <dbReference type="Pfam" id="PF13338"/>
    </source>
</evidence>
<dbReference type="RefSeq" id="WP_188893529.1">
    <property type="nucleotide sequence ID" value="NZ_BMMZ01000001.1"/>
</dbReference>
<evidence type="ECO:0000313" key="4">
    <source>
        <dbReference type="Proteomes" id="UP000613840"/>
    </source>
</evidence>
<dbReference type="Proteomes" id="UP000613840">
    <property type="component" value="Unassembled WGS sequence"/>
</dbReference>
<evidence type="ECO:0000313" key="3">
    <source>
        <dbReference type="EMBL" id="GGL49504.1"/>
    </source>
</evidence>
<gene>
    <name evidence="3" type="ORF">GCM10011575_04570</name>
</gene>
<dbReference type="InterPro" id="IPR011335">
    <property type="entry name" value="Restrct_endonuc-II-like"/>
</dbReference>
<reference evidence="3" key="1">
    <citation type="journal article" date="2014" name="Int. J. Syst. Evol. Microbiol.">
        <title>Complete genome sequence of Corynebacterium casei LMG S-19264T (=DSM 44701T), isolated from a smear-ripened cheese.</title>
        <authorList>
            <consortium name="US DOE Joint Genome Institute (JGI-PGF)"/>
            <person name="Walter F."/>
            <person name="Albersmeier A."/>
            <person name="Kalinowski J."/>
            <person name="Ruckert C."/>
        </authorList>
    </citation>
    <scope>NUCLEOTIDE SEQUENCE</scope>
    <source>
        <strain evidence="3">CGMCC 4.7306</strain>
    </source>
</reference>
<dbReference type="SUPFAM" id="SSF52980">
    <property type="entry name" value="Restriction endonuclease-like"/>
    <property type="match status" value="1"/>
</dbReference>
<dbReference type="Pfam" id="PF13338">
    <property type="entry name" value="AbiEi_4"/>
    <property type="match status" value="1"/>
</dbReference>
<evidence type="ECO:0000256" key="1">
    <source>
        <dbReference type="SAM" id="MobiDB-lite"/>
    </source>
</evidence>
<organism evidence="3 4">
    <name type="scientific">Microlunatus endophyticus</name>
    <dbReference type="NCBI Taxonomy" id="1716077"/>
    <lineage>
        <taxon>Bacteria</taxon>
        <taxon>Bacillati</taxon>
        <taxon>Actinomycetota</taxon>
        <taxon>Actinomycetes</taxon>
        <taxon>Propionibacteriales</taxon>
        <taxon>Propionibacteriaceae</taxon>
        <taxon>Microlunatus</taxon>
    </lineage>
</organism>
<name>A0A917W155_9ACTN</name>
<protein>
    <recommendedName>
        <fullName evidence="2">AbiEi antitoxin N-terminal domain-containing protein</fullName>
    </recommendedName>
</protein>
<reference evidence="3" key="2">
    <citation type="submission" date="2020-09" db="EMBL/GenBank/DDBJ databases">
        <authorList>
            <person name="Sun Q."/>
            <person name="Zhou Y."/>
        </authorList>
    </citation>
    <scope>NUCLEOTIDE SEQUENCE</scope>
    <source>
        <strain evidence="3">CGMCC 4.7306</strain>
    </source>
</reference>
<dbReference type="InterPro" id="IPR025159">
    <property type="entry name" value="AbiEi_N"/>
</dbReference>
<keyword evidence="4" id="KW-1185">Reference proteome</keyword>
<feature type="region of interest" description="Disordered" evidence="1">
    <location>
        <begin position="349"/>
        <end position="389"/>
    </location>
</feature>